<dbReference type="InterPro" id="IPR001296">
    <property type="entry name" value="Glyco_trans_1"/>
</dbReference>
<accession>A0A9X2P4L7</accession>
<keyword evidence="4" id="KW-1185">Reference proteome</keyword>
<proteinExistence type="predicted"/>
<evidence type="ECO:0000259" key="2">
    <source>
        <dbReference type="Pfam" id="PF13439"/>
    </source>
</evidence>
<reference evidence="3" key="1">
    <citation type="submission" date="2022-08" db="EMBL/GenBank/DDBJ databases">
        <authorList>
            <person name="Zhang D."/>
        </authorList>
    </citation>
    <scope>NUCLEOTIDE SEQUENCE</scope>
    <source>
        <strain evidence="3">XJ19-11</strain>
    </source>
</reference>
<dbReference type="SUPFAM" id="SSF53756">
    <property type="entry name" value="UDP-Glycosyltransferase/glycogen phosphorylase"/>
    <property type="match status" value="1"/>
</dbReference>
<dbReference type="Proteomes" id="UP001142175">
    <property type="component" value="Unassembled WGS sequence"/>
</dbReference>
<dbReference type="RefSeq" id="WP_258424092.1">
    <property type="nucleotide sequence ID" value="NZ_JANSUY010000013.1"/>
</dbReference>
<dbReference type="Pfam" id="PF00534">
    <property type="entry name" value="Glycos_transf_1"/>
    <property type="match status" value="1"/>
</dbReference>
<feature type="domain" description="Glycosyl transferase family 1" evidence="1">
    <location>
        <begin position="194"/>
        <end position="365"/>
    </location>
</feature>
<dbReference type="InterPro" id="IPR028098">
    <property type="entry name" value="Glyco_trans_4-like_N"/>
</dbReference>
<feature type="domain" description="Glycosyltransferase subfamily 4-like N-terminal" evidence="2">
    <location>
        <begin position="23"/>
        <end position="185"/>
    </location>
</feature>
<evidence type="ECO:0000259" key="1">
    <source>
        <dbReference type="Pfam" id="PF00534"/>
    </source>
</evidence>
<sequence>MAKTHSPTDKNVLMLHGSSDLYGASKIFLESVRALKRIGYGVIVVLSEDGPLVEELKALKAEVHIHKLGILRRKYFSPSGLVNRFKTILKAKSFLETLMSENRITHIYSNTSAVLVGAFLARMKGVKHIWHLHEILLSPGWFVWMMGKIINRYADKVVVVSQAVWDNWKDKVDEPKLVLLHNGIDYRPYLETNTDIRNEIPNSEGKVLIGMIGRINHWKGQGYFLEIAQSLVQTHQNVHFVIVGDAYPGTEYLVTEMEEKIKNSGLDAHVSYLGFRRDIPEILNALDIFVLPSILPDPFPTVILEAMASGKPVVATAQGGAKEMIVEGETGLLIPWDDVESAAASISVLVKNEVSRKEIGEKGRSRVLEKFSPQAFKKNFLRLFEND</sequence>
<evidence type="ECO:0000313" key="4">
    <source>
        <dbReference type="Proteomes" id="UP001142175"/>
    </source>
</evidence>
<name>A0A9X2P4L7_9BACT</name>
<dbReference type="EMBL" id="JANSUY010000013">
    <property type="protein sequence ID" value="MCR9016239.1"/>
    <property type="molecule type" value="Genomic_DNA"/>
</dbReference>
<organism evidence="3 4">
    <name type="scientific">Aquiflexum gelatinilyticum</name>
    <dbReference type="NCBI Taxonomy" id="2961943"/>
    <lineage>
        <taxon>Bacteria</taxon>
        <taxon>Pseudomonadati</taxon>
        <taxon>Bacteroidota</taxon>
        <taxon>Cytophagia</taxon>
        <taxon>Cytophagales</taxon>
        <taxon>Cyclobacteriaceae</taxon>
        <taxon>Aquiflexum</taxon>
    </lineage>
</organism>
<dbReference type="CDD" id="cd03801">
    <property type="entry name" value="GT4_PimA-like"/>
    <property type="match status" value="1"/>
</dbReference>
<dbReference type="PANTHER" id="PTHR12526">
    <property type="entry name" value="GLYCOSYLTRANSFERASE"/>
    <property type="match status" value="1"/>
</dbReference>
<dbReference type="GO" id="GO:0016757">
    <property type="term" value="F:glycosyltransferase activity"/>
    <property type="evidence" value="ECO:0007669"/>
    <property type="project" value="InterPro"/>
</dbReference>
<evidence type="ECO:0000313" key="3">
    <source>
        <dbReference type="EMBL" id="MCR9016239.1"/>
    </source>
</evidence>
<gene>
    <name evidence="3" type="ORF">NU887_14435</name>
</gene>
<comment type="caution">
    <text evidence="3">The sequence shown here is derived from an EMBL/GenBank/DDBJ whole genome shotgun (WGS) entry which is preliminary data.</text>
</comment>
<dbReference type="AlphaFoldDB" id="A0A9X2P4L7"/>
<dbReference type="Pfam" id="PF13439">
    <property type="entry name" value="Glyco_transf_4"/>
    <property type="match status" value="1"/>
</dbReference>
<dbReference type="PANTHER" id="PTHR12526:SF627">
    <property type="entry name" value="D-RHAMNOSYLTRANSFERASE WBPZ"/>
    <property type="match status" value="1"/>
</dbReference>
<dbReference type="Gene3D" id="3.40.50.2000">
    <property type="entry name" value="Glycogen Phosphorylase B"/>
    <property type="match status" value="2"/>
</dbReference>
<protein>
    <submittedName>
        <fullName evidence="3">Glycosyltransferase family 4 protein</fullName>
    </submittedName>
</protein>